<dbReference type="EMBL" id="QZEZ01000006">
    <property type="protein sequence ID" value="RJK94917.1"/>
    <property type="molecule type" value="Genomic_DNA"/>
</dbReference>
<dbReference type="Proteomes" id="UP000265614">
    <property type="component" value="Unassembled WGS sequence"/>
</dbReference>
<dbReference type="SUPFAM" id="SSF49785">
    <property type="entry name" value="Galactose-binding domain-like"/>
    <property type="match status" value="1"/>
</dbReference>
<comment type="caution">
    <text evidence="3">The sequence shown here is derived from an EMBL/GenBank/DDBJ whole genome shotgun (WGS) entry which is preliminary data.</text>
</comment>
<dbReference type="InterPro" id="IPR038637">
    <property type="entry name" value="NPCBM_sf"/>
</dbReference>
<evidence type="ECO:0000256" key="1">
    <source>
        <dbReference type="SAM" id="SignalP"/>
    </source>
</evidence>
<keyword evidence="1" id="KW-0732">Signal</keyword>
<reference evidence="3 4" key="1">
    <citation type="submission" date="2018-09" db="EMBL/GenBank/DDBJ databases">
        <title>YIM 75000 draft genome.</title>
        <authorList>
            <person name="Tang S."/>
            <person name="Feng Y."/>
        </authorList>
    </citation>
    <scope>NUCLEOTIDE SEQUENCE [LARGE SCALE GENOMIC DNA]</scope>
    <source>
        <strain evidence="3 4">YIM 75000</strain>
    </source>
</reference>
<dbReference type="InterPro" id="IPR008979">
    <property type="entry name" value="Galactose-bd-like_sf"/>
</dbReference>
<accession>A0A3A3YW57</accession>
<feature type="domain" description="Glycosyl hydrolase family 98 putative carbohydrate-binding module" evidence="2">
    <location>
        <begin position="385"/>
        <end position="475"/>
    </location>
</feature>
<feature type="chain" id="PRO_5017334281" description="Glycosyl hydrolase family 98 putative carbohydrate-binding module domain-containing protein" evidence="1">
    <location>
        <begin position="28"/>
        <end position="619"/>
    </location>
</feature>
<evidence type="ECO:0000313" key="3">
    <source>
        <dbReference type="EMBL" id="RJK94917.1"/>
    </source>
</evidence>
<dbReference type="AlphaFoldDB" id="A0A3A3YW57"/>
<dbReference type="Gene3D" id="2.60.120.1060">
    <property type="entry name" value="NPCBM/NEW2 domain"/>
    <property type="match status" value="1"/>
</dbReference>
<gene>
    <name evidence="3" type="ORF">D5H78_14100</name>
</gene>
<organism evidence="3 4">
    <name type="scientific">Vallicoccus soli</name>
    <dbReference type="NCBI Taxonomy" id="2339232"/>
    <lineage>
        <taxon>Bacteria</taxon>
        <taxon>Bacillati</taxon>
        <taxon>Actinomycetota</taxon>
        <taxon>Actinomycetes</taxon>
        <taxon>Motilibacterales</taxon>
        <taxon>Vallicoccaceae</taxon>
        <taxon>Vallicoccus</taxon>
    </lineage>
</organism>
<proteinExistence type="predicted"/>
<evidence type="ECO:0000259" key="2">
    <source>
        <dbReference type="Pfam" id="PF08305"/>
    </source>
</evidence>
<feature type="signal peptide" evidence="1">
    <location>
        <begin position="1"/>
        <end position="27"/>
    </location>
</feature>
<sequence>MPRTRVASALAAVLSTVPVALPLPAAAAPGDLGGVVVEVLRPAPVALTVPETSLALRAGDDVELRTRLATPDGRGVAGARVVVLGRRGAADPWRALRTLTTDRQGLARTALGPERSAEYSVRHDPTVRHAAAVSPVVRVTVARTVQRVLGLRVVPVLAEPGADPATCCPLAVDGAPRPARGLPLHLLGTAQGVADGTPVTVEAMARWGEWQTVATPRVVDGRFDVPAVEGPCCGYSTVLRAVVAAAGAAPALRSPDTWVTPAAPRLSATLPPAVARGQVLRVEGTWAPASAGRVVRLQQLRDRVWTTAAEAVTTADGRFSLVARPPQPGTHGYRVAAVAQGRLPVQATPPSTVVVRDAPLPAAWATALSDLSPATAGPRPLPGAVRVDGREHARSLRLPAAASLDLPLGADAATFHATVAVAAPGPAGAPAELRVRVDGRTVLSRTVPDGTAFPLAVDVRGARTLSVAAGPTGHGGDGAGPLVVLGSAAVTSAVEPPRGVVPGILYLADRAPVAVTGGVRVADDLLLAAGTGPAGSAGWTLDGGRTRLTASARLGGGGAGTGSVRVVGDGRLLATYEGVGAVAVPLDVDVRGVRDLRVELALGEGAAGELRVSHAAVLP</sequence>
<dbReference type="OrthoDB" id="176168at2"/>
<dbReference type="RefSeq" id="WP_119951100.1">
    <property type="nucleotide sequence ID" value="NZ_QZEZ01000006.1"/>
</dbReference>
<protein>
    <recommendedName>
        <fullName evidence="2">Glycosyl hydrolase family 98 putative carbohydrate-binding module domain-containing protein</fullName>
    </recommendedName>
</protein>
<dbReference type="InterPro" id="IPR013222">
    <property type="entry name" value="Glyco_hyd_98_carb-bd"/>
</dbReference>
<dbReference type="Pfam" id="PF08305">
    <property type="entry name" value="NPCBM"/>
    <property type="match status" value="1"/>
</dbReference>
<evidence type="ECO:0000313" key="4">
    <source>
        <dbReference type="Proteomes" id="UP000265614"/>
    </source>
</evidence>
<keyword evidence="4" id="KW-1185">Reference proteome</keyword>
<name>A0A3A3YW57_9ACTN</name>